<accession>A0A9D4ZWS3</accession>
<feature type="coiled-coil region" evidence="1">
    <location>
        <begin position="362"/>
        <end position="403"/>
    </location>
</feature>
<dbReference type="Pfam" id="PF24924">
    <property type="entry name" value="DUF7745"/>
    <property type="match status" value="2"/>
</dbReference>
<name>A0A9D4ZWS3_PEA</name>
<sequence length="535" mass="61838">MRRPGLKDDVAYSFFDPDISVLKDMIALITPDHVGLFRAVYGGILKMVFRLMDRDRSAIHTLLQFYDPELRCFVFPDYVLGPMLEDYADILNIQIRDQVPFRVTKEEPDIGGISRAFYLSPEEVKSNLKEKGKLPGFHLSFLEAKAKEQSELGNWEAVCALVAASIYGIILFPNQKNFRRGGLIRCCAQLLVKWFMGYLPSKGAFVLLGQNVTWATKLMGLRAKDIDWTHSSGVGQDFICSCRGFPNVPLIGVQGCINYNPTLLKRQMGFAMELPPYKSEIQESVYFPVEGNQDRVKQVSDAWRNIQRKGKASWGRANNRSFPPFDDWLRKRVELTCLPFPMVDPWYPLVEETPSTVSMDEFLEMKRERDQLLAEKTELEMSVARVQRANQELKAKMEDQDKRHALETKRFEMDTAYYGKISQALASSNREHDITKEKLFRASKVIEDEKRRQILVRDQRDERARVLAAEWEAEKAKIRAERDHNMAERDHYFRQMKIHQKEVGRLQQENIELRFAAEFARMEGEIRPSAGPSSS</sequence>
<keyword evidence="4" id="KW-1185">Reference proteome</keyword>
<dbReference type="AlphaFoldDB" id="A0A9D4ZWS3"/>
<dbReference type="EMBL" id="JAMSHJ010000007">
    <property type="protein sequence ID" value="KAI5385403.1"/>
    <property type="molecule type" value="Genomic_DNA"/>
</dbReference>
<protein>
    <recommendedName>
        <fullName evidence="2">DUF7745 domain-containing protein</fullName>
    </recommendedName>
</protein>
<dbReference type="Gramene" id="Psat07G0212100-T1">
    <property type="protein sequence ID" value="KAI5385403.1"/>
    <property type="gene ID" value="KIW84_072121"/>
</dbReference>
<evidence type="ECO:0000313" key="3">
    <source>
        <dbReference type="EMBL" id="KAI5385403.1"/>
    </source>
</evidence>
<proteinExistence type="predicted"/>
<feature type="domain" description="DUF7745" evidence="2">
    <location>
        <begin position="179"/>
        <end position="334"/>
    </location>
</feature>
<dbReference type="InterPro" id="IPR056647">
    <property type="entry name" value="DUF7745"/>
</dbReference>
<keyword evidence="1" id="KW-0175">Coiled coil</keyword>
<dbReference type="PANTHER" id="PTHR48154:SF1">
    <property type="entry name" value="PROTEIN, PUTATIVE-RELATED"/>
    <property type="match status" value="1"/>
</dbReference>
<evidence type="ECO:0000259" key="2">
    <source>
        <dbReference type="Pfam" id="PF24924"/>
    </source>
</evidence>
<comment type="caution">
    <text evidence="3">The sequence shown here is derived from an EMBL/GenBank/DDBJ whole genome shotgun (WGS) entry which is preliminary data.</text>
</comment>
<dbReference type="Proteomes" id="UP001058974">
    <property type="component" value="Chromosome 7"/>
</dbReference>
<gene>
    <name evidence="3" type="ORF">KIW84_072121</name>
</gene>
<dbReference type="PANTHER" id="PTHR48154">
    <property type="entry name" value="PROTEIN, PUTATIVE-RELATED"/>
    <property type="match status" value="1"/>
</dbReference>
<evidence type="ECO:0000256" key="1">
    <source>
        <dbReference type="SAM" id="Coils"/>
    </source>
</evidence>
<evidence type="ECO:0000313" key="4">
    <source>
        <dbReference type="Proteomes" id="UP001058974"/>
    </source>
</evidence>
<reference evidence="3 4" key="1">
    <citation type="journal article" date="2022" name="Nat. Genet.">
        <title>Improved pea reference genome and pan-genome highlight genomic features and evolutionary characteristics.</title>
        <authorList>
            <person name="Yang T."/>
            <person name="Liu R."/>
            <person name="Luo Y."/>
            <person name="Hu S."/>
            <person name="Wang D."/>
            <person name="Wang C."/>
            <person name="Pandey M.K."/>
            <person name="Ge S."/>
            <person name="Xu Q."/>
            <person name="Li N."/>
            <person name="Li G."/>
            <person name="Huang Y."/>
            <person name="Saxena R.K."/>
            <person name="Ji Y."/>
            <person name="Li M."/>
            <person name="Yan X."/>
            <person name="He Y."/>
            <person name="Liu Y."/>
            <person name="Wang X."/>
            <person name="Xiang C."/>
            <person name="Varshney R.K."/>
            <person name="Ding H."/>
            <person name="Gao S."/>
            <person name="Zong X."/>
        </authorList>
    </citation>
    <scope>NUCLEOTIDE SEQUENCE [LARGE SCALE GENOMIC DNA]</scope>
    <source>
        <strain evidence="3 4">cv. Zhongwan 6</strain>
    </source>
</reference>
<feature type="domain" description="DUF7745" evidence="2">
    <location>
        <begin position="23"/>
        <end position="178"/>
    </location>
</feature>
<organism evidence="3 4">
    <name type="scientific">Pisum sativum</name>
    <name type="common">Garden pea</name>
    <name type="synonym">Lathyrus oleraceus</name>
    <dbReference type="NCBI Taxonomy" id="3888"/>
    <lineage>
        <taxon>Eukaryota</taxon>
        <taxon>Viridiplantae</taxon>
        <taxon>Streptophyta</taxon>
        <taxon>Embryophyta</taxon>
        <taxon>Tracheophyta</taxon>
        <taxon>Spermatophyta</taxon>
        <taxon>Magnoliopsida</taxon>
        <taxon>eudicotyledons</taxon>
        <taxon>Gunneridae</taxon>
        <taxon>Pentapetalae</taxon>
        <taxon>rosids</taxon>
        <taxon>fabids</taxon>
        <taxon>Fabales</taxon>
        <taxon>Fabaceae</taxon>
        <taxon>Papilionoideae</taxon>
        <taxon>50 kb inversion clade</taxon>
        <taxon>NPAAA clade</taxon>
        <taxon>Hologalegina</taxon>
        <taxon>IRL clade</taxon>
        <taxon>Fabeae</taxon>
        <taxon>Lathyrus</taxon>
    </lineage>
</organism>